<organism evidence="2 3">
    <name type="scientific">Leifsonia shinshuensis</name>
    <dbReference type="NCBI Taxonomy" id="150026"/>
    <lineage>
        <taxon>Bacteria</taxon>
        <taxon>Bacillati</taxon>
        <taxon>Actinomycetota</taxon>
        <taxon>Actinomycetes</taxon>
        <taxon>Micrococcales</taxon>
        <taxon>Microbacteriaceae</taxon>
        <taxon>Leifsonia</taxon>
    </lineage>
</organism>
<name>A0A853CN67_9MICO</name>
<evidence type="ECO:0000313" key="3">
    <source>
        <dbReference type="Proteomes" id="UP000578352"/>
    </source>
</evidence>
<sequence>MIVLATVVVTLAAALHVGIFVMESVAWARPAVWRRFGVADQASADTTRPLAYNQGFYNLFLAIGAVIGLILFGVGLHAAGLALIYFTMASMLAASVVLVTSGRGYVRPALIQGTLPLIGIVLMLFS</sequence>
<feature type="transmembrane region" description="Helical" evidence="1">
    <location>
        <begin position="55"/>
        <end position="74"/>
    </location>
</feature>
<gene>
    <name evidence="2" type="ORF">HNR13_000189</name>
</gene>
<protein>
    <submittedName>
        <fullName evidence="2">Putative membrane protein</fullName>
    </submittedName>
</protein>
<comment type="caution">
    <text evidence="2">The sequence shown here is derived from an EMBL/GenBank/DDBJ whole genome shotgun (WGS) entry which is preliminary data.</text>
</comment>
<dbReference type="RefSeq" id="WP_179604025.1">
    <property type="nucleotide sequence ID" value="NZ_BAABEH010000001.1"/>
</dbReference>
<dbReference type="Pfam" id="PF06993">
    <property type="entry name" value="DUF1304"/>
    <property type="match status" value="1"/>
</dbReference>
<dbReference type="AlphaFoldDB" id="A0A853CN67"/>
<dbReference type="Proteomes" id="UP000578352">
    <property type="component" value="Unassembled WGS sequence"/>
</dbReference>
<keyword evidence="1" id="KW-0472">Membrane</keyword>
<dbReference type="EMBL" id="JACCFL010000001">
    <property type="protein sequence ID" value="NYJ21902.1"/>
    <property type="molecule type" value="Genomic_DNA"/>
</dbReference>
<feature type="transmembrane region" description="Helical" evidence="1">
    <location>
        <begin position="81"/>
        <end position="99"/>
    </location>
</feature>
<evidence type="ECO:0000313" key="2">
    <source>
        <dbReference type="EMBL" id="NYJ21902.1"/>
    </source>
</evidence>
<dbReference type="PANTHER" id="PTHR38446:SF1">
    <property type="entry name" value="BLL0914 PROTEIN"/>
    <property type="match status" value="1"/>
</dbReference>
<keyword evidence="1" id="KW-1133">Transmembrane helix</keyword>
<feature type="transmembrane region" description="Helical" evidence="1">
    <location>
        <begin position="105"/>
        <end position="125"/>
    </location>
</feature>
<dbReference type="InterPro" id="IPR009732">
    <property type="entry name" value="DUF1304"/>
</dbReference>
<evidence type="ECO:0000256" key="1">
    <source>
        <dbReference type="SAM" id="Phobius"/>
    </source>
</evidence>
<proteinExistence type="predicted"/>
<reference evidence="2 3" key="1">
    <citation type="submission" date="2020-07" db="EMBL/GenBank/DDBJ databases">
        <title>Sequencing the genomes of 1000 actinobacteria strains.</title>
        <authorList>
            <person name="Klenk H.-P."/>
        </authorList>
    </citation>
    <scope>NUCLEOTIDE SEQUENCE [LARGE SCALE GENOMIC DNA]</scope>
    <source>
        <strain evidence="2 3">DSM 15165</strain>
    </source>
</reference>
<dbReference type="PANTHER" id="PTHR38446">
    <property type="entry name" value="BLL0914 PROTEIN"/>
    <property type="match status" value="1"/>
</dbReference>
<accession>A0A853CN67</accession>
<keyword evidence="1" id="KW-0812">Transmembrane</keyword>